<dbReference type="AlphaFoldDB" id="A0A5J5CGB1"/>
<evidence type="ECO:0000256" key="8">
    <source>
        <dbReference type="ARBA" id="ARBA00022989"/>
    </source>
</evidence>
<comment type="pathway">
    <text evidence="2">Protein modification; protein glycosylation.</text>
</comment>
<gene>
    <name evidence="13" type="ORF">FQN60_005568</name>
</gene>
<proteinExistence type="inferred from homology"/>
<evidence type="ECO:0000256" key="1">
    <source>
        <dbReference type="ARBA" id="ARBA00004477"/>
    </source>
</evidence>
<dbReference type="GO" id="GO:0052917">
    <property type="term" value="F:dol-P-Man:Man(7)GlcNAc(2)-PP-Dol alpha-1,6-mannosyltransferase activity"/>
    <property type="evidence" value="ECO:0007669"/>
    <property type="project" value="UniProtKB-EC"/>
</dbReference>
<protein>
    <recommendedName>
        <fullName evidence="12">Mannosyltransferase</fullName>
        <ecNumber evidence="12">2.4.1.-</ecNumber>
    </recommendedName>
</protein>
<evidence type="ECO:0000256" key="6">
    <source>
        <dbReference type="ARBA" id="ARBA00022692"/>
    </source>
</evidence>
<dbReference type="Pfam" id="PF03901">
    <property type="entry name" value="Glyco_transf_22"/>
    <property type="match status" value="1"/>
</dbReference>
<evidence type="ECO:0000256" key="11">
    <source>
        <dbReference type="ARBA" id="ARBA00048899"/>
    </source>
</evidence>
<evidence type="ECO:0000256" key="12">
    <source>
        <dbReference type="RuleBase" id="RU363075"/>
    </source>
</evidence>
<keyword evidence="4 12" id="KW-0328">Glycosyltransferase</keyword>
<evidence type="ECO:0000256" key="2">
    <source>
        <dbReference type="ARBA" id="ARBA00004922"/>
    </source>
</evidence>
<organism evidence="13 14">
    <name type="scientific">Etheostoma spectabile</name>
    <name type="common">orangethroat darter</name>
    <dbReference type="NCBI Taxonomy" id="54343"/>
    <lineage>
        <taxon>Eukaryota</taxon>
        <taxon>Metazoa</taxon>
        <taxon>Chordata</taxon>
        <taxon>Craniata</taxon>
        <taxon>Vertebrata</taxon>
        <taxon>Euteleostomi</taxon>
        <taxon>Actinopterygii</taxon>
        <taxon>Neopterygii</taxon>
        <taxon>Teleostei</taxon>
        <taxon>Neoteleostei</taxon>
        <taxon>Acanthomorphata</taxon>
        <taxon>Eupercaria</taxon>
        <taxon>Perciformes</taxon>
        <taxon>Percoidei</taxon>
        <taxon>Percidae</taxon>
        <taxon>Etheostomatinae</taxon>
        <taxon>Etheostoma</taxon>
    </lineage>
</organism>
<dbReference type="Proteomes" id="UP000327493">
    <property type="component" value="Chromosome 23"/>
</dbReference>
<comment type="similarity">
    <text evidence="3 12">Belongs to the glycosyltransferase 22 family.</text>
</comment>
<dbReference type="PANTHER" id="PTHR22760:SF1">
    <property type="entry name" value="DOL-P-MAN:MAN(7)GLCNAC(2)-PP-DOL ALPHA-1,6-MANNOSYLTRANSFERASE"/>
    <property type="match status" value="1"/>
</dbReference>
<evidence type="ECO:0000256" key="3">
    <source>
        <dbReference type="ARBA" id="ARBA00007063"/>
    </source>
</evidence>
<evidence type="ECO:0000256" key="4">
    <source>
        <dbReference type="ARBA" id="ARBA00022676"/>
    </source>
</evidence>
<dbReference type="InterPro" id="IPR005599">
    <property type="entry name" value="GPI_mannosylTrfase"/>
</dbReference>
<name>A0A5J5CGB1_9PERO</name>
<comment type="function">
    <text evidence="10">Mannosyltransferase that operates in the biosynthetic pathway of dolichol-linked oligosaccharides, the glycan precursors employed in protein asparagine (N)-glycosylation. The assembly of dolichol-linked oligosaccharides begins on the cytosolic side of the endoplasmic reticulum membrane and finishes in its lumen. The sequential addition of sugars to dolichol pyrophosphate produces dolichol-linked oligosaccharides containing fourteen sugars, including two GlcNAcs, nine mannoses and three glucoses. Once assembled, the oligosaccharide is transferred from the lipid to nascent proteins by oligosaccharyltransferases. In the lumen of the endoplasmic reticulum, adds the eighth mannose residue in an alpha-1,6 linkage onto Man(7)GlcNAc(2)-PP-dolichol to produce Man(8)GlcNAc(2)-PP-dolichol.</text>
</comment>
<keyword evidence="9" id="KW-0472">Membrane</keyword>
<accession>A0A5J5CGB1</accession>
<reference evidence="13 14" key="1">
    <citation type="submission" date="2019-08" db="EMBL/GenBank/DDBJ databases">
        <title>A chromosome-level genome assembly, high-density linkage maps, and genome scans reveal the genomic architecture of hybrid incompatibilities underlying speciation via character displacement in darters (Percidae: Etheostominae).</title>
        <authorList>
            <person name="Moran R.L."/>
            <person name="Catchen J.M."/>
            <person name="Fuller R.C."/>
        </authorList>
    </citation>
    <scope>NUCLEOTIDE SEQUENCE [LARGE SCALE GENOMIC DNA]</scope>
    <source>
        <strain evidence="13">EspeVRDwgs_2016</strain>
        <tissue evidence="13">Muscle</tissue>
    </source>
</reference>
<comment type="catalytic activity">
    <reaction evidence="11">
        <text>an alpha-D-Man-(1-&gt;2)-alpha-D-Man-(1-&gt;2)-alpha-D-Man-(1-&gt;3)-[alpha-D-Man-(1-&gt;2)-alpha-D-Man-(1-&gt;3)-alpha-D-Man-(1-&gt;6)]-beta-D-Man-(1-&gt;4)-beta-D-GlcNAc-(1-&gt;4)-alpha-D-GlcNAc-diphospho-di-trans,poly-cis-dolichol + a di-trans,poly-cis-dolichyl beta-D-mannosyl phosphate = an alpha-D-Man-(1-&gt;2)-alpha-D-Man-(1-&gt;2)-alpha-D-Man-(1-&gt;3)-[alpha-D-Man-(1-&gt;2)-alpha-D-Man-(1-&gt;3)-[alpha-D-Man-(1-&gt;6)]-alpha-D-Man-(1-&gt;6)]-beta-D-Man-(1-&gt;4)-beta-D-GlcNAc-(1-&gt;4)-alpha-D-GlcNAc-diphospho-di-trans,poly-cis-dolichol + a di-trans,poly-cis-dolichyl phosphate + H(+)</text>
        <dbReference type="Rhea" id="RHEA:29535"/>
        <dbReference type="Rhea" id="RHEA-COMP:19498"/>
        <dbReference type="Rhea" id="RHEA-COMP:19501"/>
        <dbReference type="Rhea" id="RHEA-COMP:19518"/>
        <dbReference type="Rhea" id="RHEA-COMP:19519"/>
        <dbReference type="ChEBI" id="CHEBI:15378"/>
        <dbReference type="ChEBI" id="CHEBI:57683"/>
        <dbReference type="ChEBI" id="CHEBI:58211"/>
        <dbReference type="ChEBI" id="CHEBI:132517"/>
        <dbReference type="ChEBI" id="CHEBI:132519"/>
        <dbReference type="EC" id="2.4.1.260"/>
    </reaction>
    <physiologicalReaction direction="left-to-right" evidence="11">
        <dbReference type="Rhea" id="RHEA:29536"/>
    </physiologicalReaction>
</comment>
<keyword evidence="8" id="KW-1133">Transmembrane helix</keyword>
<dbReference type="EC" id="2.4.1.-" evidence="12"/>
<evidence type="ECO:0000256" key="10">
    <source>
        <dbReference type="ARBA" id="ARBA00044721"/>
    </source>
</evidence>
<keyword evidence="5" id="KW-0808">Transferase</keyword>
<comment type="caution">
    <text evidence="13">The sequence shown here is derived from an EMBL/GenBank/DDBJ whole genome shotgun (WGS) entry which is preliminary data.</text>
</comment>
<keyword evidence="7 12" id="KW-0256">Endoplasmic reticulum</keyword>
<keyword evidence="6" id="KW-0812">Transmembrane</keyword>
<evidence type="ECO:0000256" key="5">
    <source>
        <dbReference type="ARBA" id="ARBA00022679"/>
    </source>
</evidence>
<evidence type="ECO:0000256" key="9">
    <source>
        <dbReference type="ARBA" id="ARBA00023136"/>
    </source>
</evidence>
<comment type="subcellular location">
    <subcellularLocation>
        <location evidence="1 12">Endoplasmic reticulum membrane</location>
        <topology evidence="1 12">Multi-pass membrane protein</topology>
    </subcellularLocation>
</comment>
<evidence type="ECO:0000313" key="13">
    <source>
        <dbReference type="EMBL" id="KAA8580033.1"/>
    </source>
</evidence>
<feature type="non-terminal residue" evidence="13">
    <location>
        <position position="488"/>
    </location>
</feature>
<keyword evidence="14" id="KW-1185">Reference proteome</keyword>
<evidence type="ECO:0000256" key="7">
    <source>
        <dbReference type="ARBA" id="ARBA00022824"/>
    </source>
</evidence>
<evidence type="ECO:0000313" key="14">
    <source>
        <dbReference type="Proteomes" id="UP000327493"/>
    </source>
</evidence>
<sequence>MRLLLLPTVGFILIYSLLPHKELRFIIYTFPVLSLVAARGCSFILCNYQKSWIYKLGSAVVVGQLLTNAAFSSISLYVSHHNYPGGRGMQELHRLLPVTADVFVHIDTYAAETGVSRFLEQNRTWRYDKREDLNCTNPDIKMYSHLLMEANVTKIQLLQDTHQPLAFIEGYSNIAFDAFHFPPVSVRLERKTVIMERKIATGQQKDFIKQQVYLSVEDVNEWYHLSQSGSAVAHLPAGNFERFQCIADRQHHLPLIAADHFPEIALDRHLVDGFLLFHQPLQHEKGGPPFGRNILNELVLGQLVHPLELSQLLLGLCRAMHTFTDLSCNTQKVLNHSLALYGFANNEVYSVSKTLHGDMAMVLQDTRCEVDNTTFSLFQVGQHNVLHPFVHVWYGSTEAQVDECGTAVKAAEEVDGEVFFEAEEMTLLVKSPFFGEFGDGGIKDEARELVRLFEDASAPSCKSTVGFTDRILTLVRHLFLPIHGSSPR</sequence>
<dbReference type="GO" id="GO:0005789">
    <property type="term" value="C:endoplasmic reticulum membrane"/>
    <property type="evidence" value="ECO:0007669"/>
    <property type="project" value="UniProtKB-SubCell"/>
</dbReference>
<dbReference type="GO" id="GO:0006487">
    <property type="term" value="P:protein N-linked glycosylation"/>
    <property type="evidence" value="ECO:0007669"/>
    <property type="project" value="TreeGrafter"/>
</dbReference>
<dbReference type="UniPathway" id="UPA00378"/>
<dbReference type="PANTHER" id="PTHR22760">
    <property type="entry name" value="GLYCOSYLTRANSFERASE"/>
    <property type="match status" value="1"/>
</dbReference>
<dbReference type="EMBL" id="VOFY01000023">
    <property type="protein sequence ID" value="KAA8580033.1"/>
    <property type="molecule type" value="Genomic_DNA"/>
</dbReference>